<comment type="caution">
    <text evidence="1">The sequence shown here is derived from an EMBL/GenBank/DDBJ whole genome shotgun (WGS) entry which is preliminary data.</text>
</comment>
<gene>
    <name evidence="1" type="ORF">MRB53_034723</name>
</gene>
<reference evidence="1 2" key="1">
    <citation type="journal article" date="2022" name="Hortic Res">
        <title>A haplotype resolved chromosomal level avocado genome allows analysis of novel avocado genes.</title>
        <authorList>
            <person name="Nath O."/>
            <person name="Fletcher S.J."/>
            <person name="Hayward A."/>
            <person name="Shaw L.M."/>
            <person name="Masouleh A.K."/>
            <person name="Furtado A."/>
            <person name="Henry R.J."/>
            <person name="Mitter N."/>
        </authorList>
    </citation>
    <scope>NUCLEOTIDE SEQUENCE [LARGE SCALE GENOMIC DNA]</scope>
    <source>
        <strain evidence="2">cv. Hass</strain>
    </source>
</reference>
<evidence type="ECO:0000313" key="1">
    <source>
        <dbReference type="EMBL" id="KAJ8615351.1"/>
    </source>
</evidence>
<protein>
    <submittedName>
        <fullName evidence="1">Uncharacterized protein</fullName>
    </submittedName>
</protein>
<evidence type="ECO:0000313" key="2">
    <source>
        <dbReference type="Proteomes" id="UP001234297"/>
    </source>
</evidence>
<sequence length="166" mass="19386">MLAETFGDSVSDRRESFAANYPNLVTDNEDARDHEESMIEGDMELLDDDFSMGKWDGVDELFRENMDESLNYDDGELHRIDDETLAIPYASNLDNEFAANLHDNIAQQMLRKAEFCSWICYIGSMQQFLEQLSRETTTHFSIFYFFGNYRDIGRETEVQICVKELR</sequence>
<keyword evidence="2" id="KW-1185">Reference proteome</keyword>
<organism evidence="1 2">
    <name type="scientific">Persea americana</name>
    <name type="common">Avocado</name>
    <dbReference type="NCBI Taxonomy" id="3435"/>
    <lineage>
        <taxon>Eukaryota</taxon>
        <taxon>Viridiplantae</taxon>
        <taxon>Streptophyta</taxon>
        <taxon>Embryophyta</taxon>
        <taxon>Tracheophyta</taxon>
        <taxon>Spermatophyta</taxon>
        <taxon>Magnoliopsida</taxon>
        <taxon>Magnoliidae</taxon>
        <taxon>Laurales</taxon>
        <taxon>Lauraceae</taxon>
        <taxon>Persea</taxon>
    </lineage>
</organism>
<proteinExistence type="predicted"/>
<dbReference type="EMBL" id="CM056820">
    <property type="protein sequence ID" value="KAJ8615351.1"/>
    <property type="molecule type" value="Genomic_DNA"/>
</dbReference>
<name>A0ACC2K2P9_PERAE</name>
<dbReference type="Proteomes" id="UP001234297">
    <property type="component" value="Chromosome 12"/>
</dbReference>
<accession>A0ACC2K2P9</accession>